<proteinExistence type="predicted"/>
<accession>A0A948X1B9</accession>
<comment type="caution">
    <text evidence="1">The sequence shown here is derived from an EMBL/GenBank/DDBJ whole genome shotgun (WGS) entry which is preliminary data.</text>
</comment>
<evidence type="ECO:0000313" key="1">
    <source>
        <dbReference type="EMBL" id="MBU3856272.1"/>
    </source>
</evidence>
<organism evidence="1 2">
    <name type="scientific">Candidatus Phocaeicola excrementipullorum</name>
    <dbReference type="NCBI Taxonomy" id="2838731"/>
    <lineage>
        <taxon>Bacteria</taxon>
        <taxon>Pseudomonadati</taxon>
        <taxon>Bacteroidota</taxon>
        <taxon>Bacteroidia</taxon>
        <taxon>Bacteroidales</taxon>
        <taxon>Bacteroidaceae</taxon>
        <taxon>Phocaeicola</taxon>
    </lineage>
</organism>
<dbReference type="InterPro" id="IPR011664">
    <property type="entry name" value="Abi_system_AbiD/AbiF-like"/>
</dbReference>
<reference evidence="1" key="2">
    <citation type="submission" date="2021-04" db="EMBL/GenBank/DDBJ databases">
        <authorList>
            <person name="Gilroy R."/>
        </authorList>
    </citation>
    <scope>NUCLEOTIDE SEQUENCE</scope>
    <source>
        <strain evidence="1">8470</strain>
    </source>
</reference>
<sequence length="298" mass="35306">MTINFPKQYNSPEDLAELLSQRGLVFDDKERVCRYIRNIGYYRLSAYFYPFLEIPKDRQIFKQGSSFEAAIKLYRFDKKLRLFMFNEIEKIEVSLRSTLANVVAKETGNIFWMTDATLFSNPNKFSRTMELIDKEVNNSKEDFILHFKSKYSNAYPPAWMLVEILPMGVVTRIYENIKSNPLKKKIAACYDLPAPVFTSWLTVITLTRNSCCHHARVWNRQYAINPMVARKMKRPWISDAVPPHRTFYEICIIKWFIDIISPHNDMKQHFLSLLEQYPSVDYKAIGIPQDWQDEPLWR</sequence>
<dbReference type="AlphaFoldDB" id="A0A948X1B9"/>
<protein>
    <submittedName>
        <fullName evidence="1">Abi family protein</fullName>
    </submittedName>
</protein>
<evidence type="ECO:0000313" key="2">
    <source>
        <dbReference type="Proteomes" id="UP000784286"/>
    </source>
</evidence>
<dbReference type="Pfam" id="PF07751">
    <property type="entry name" value="Abi_2"/>
    <property type="match status" value="1"/>
</dbReference>
<reference evidence="1" key="1">
    <citation type="journal article" date="2021" name="PeerJ">
        <title>Extensive microbial diversity within the chicken gut microbiome revealed by metagenomics and culture.</title>
        <authorList>
            <person name="Gilroy R."/>
            <person name="Ravi A."/>
            <person name="Getino M."/>
            <person name="Pursley I."/>
            <person name="Horton D.L."/>
            <person name="Alikhan N.F."/>
            <person name="Baker D."/>
            <person name="Gharbi K."/>
            <person name="Hall N."/>
            <person name="Watson M."/>
            <person name="Adriaenssens E.M."/>
            <person name="Foster-Nyarko E."/>
            <person name="Jarju S."/>
            <person name="Secka A."/>
            <person name="Antonio M."/>
            <person name="Oren A."/>
            <person name="Chaudhuri R.R."/>
            <person name="La Ragione R."/>
            <person name="Hildebrand F."/>
            <person name="Pallen M.J."/>
        </authorList>
    </citation>
    <scope>NUCLEOTIDE SEQUENCE</scope>
    <source>
        <strain evidence="1">8470</strain>
    </source>
</reference>
<gene>
    <name evidence="1" type="ORF">H9928_06950</name>
</gene>
<name>A0A948X1B9_9BACT</name>
<dbReference type="EMBL" id="JAHLFJ010000068">
    <property type="protein sequence ID" value="MBU3856272.1"/>
    <property type="molecule type" value="Genomic_DNA"/>
</dbReference>
<dbReference type="Proteomes" id="UP000784286">
    <property type="component" value="Unassembled WGS sequence"/>
</dbReference>